<evidence type="ECO:0000256" key="2">
    <source>
        <dbReference type="ARBA" id="ARBA00022614"/>
    </source>
</evidence>
<dbReference type="Pfam" id="PF00560">
    <property type="entry name" value="LRR_1"/>
    <property type="match status" value="1"/>
</dbReference>
<accession>G7KUB9</accession>
<evidence type="ECO:0000313" key="16">
    <source>
        <dbReference type="Proteomes" id="UP000002051"/>
    </source>
</evidence>
<dbReference type="Gene3D" id="1.10.510.10">
    <property type="entry name" value="Transferase(Phosphotransferase) domain 1"/>
    <property type="match status" value="2"/>
</dbReference>
<keyword evidence="4 12" id="KW-0732">Signal</keyword>
<dbReference type="SUPFAM" id="SSF52058">
    <property type="entry name" value="L domain-like"/>
    <property type="match status" value="1"/>
</dbReference>
<keyword evidence="10" id="KW-0547">Nucleotide-binding</keyword>
<dbReference type="SUPFAM" id="SSF56112">
    <property type="entry name" value="Protein kinase-like (PK-like)"/>
    <property type="match status" value="1"/>
</dbReference>
<evidence type="ECO:0000256" key="10">
    <source>
        <dbReference type="PROSITE-ProRule" id="PRU10141"/>
    </source>
</evidence>
<dbReference type="HOGENOM" id="CLU_000288_114_6_1"/>
<feature type="domain" description="Protein kinase" evidence="13">
    <location>
        <begin position="454"/>
        <end position="715"/>
    </location>
</feature>
<evidence type="ECO:0000256" key="9">
    <source>
        <dbReference type="ARBA" id="ARBA00023180"/>
    </source>
</evidence>
<protein>
    <submittedName>
        <fullName evidence="14">Tyrosine kinase family protein</fullName>
    </submittedName>
</protein>
<dbReference type="InterPro" id="IPR017441">
    <property type="entry name" value="Protein_kinase_ATP_BS"/>
</dbReference>
<dbReference type="PANTHER" id="PTHR47986">
    <property type="entry name" value="OSJNBA0070M12.3 PROTEIN"/>
    <property type="match status" value="1"/>
</dbReference>
<organism evidence="14 16">
    <name type="scientific">Medicago truncatula</name>
    <name type="common">Barrel medic</name>
    <name type="synonym">Medicago tribuloides</name>
    <dbReference type="NCBI Taxonomy" id="3880"/>
    <lineage>
        <taxon>Eukaryota</taxon>
        <taxon>Viridiplantae</taxon>
        <taxon>Streptophyta</taxon>
        <taxon>Embryophyta</taxon>
        <taxon>Tracheophyta</taxon>
        <taxon>Spermatophyta</taxon>
        <taxon>Magnoliopsida</taxon>
        <taxon>eudicotyledons</taxon>
        <taxon>Gunneridae</taxon>
        <taxon>Pentapetalae</taxon>
        <taxon>rosids</taxon>
        <taxon>fabids</taxon>
        <taxon>Fabales</taxon>
        <taxon>Fabaceae</taxon>
        <taxon>Papilionoideae</taxon>
        <taxon>50 kb inversion clade</taxon>
        <taxon>NPAAA clade</taxon>
        <taxon>Hologalegina</taxon>
        <taxon>IRL clade</taxon>
        <taxon>Trifolieae</taxon>
        <taxon>Medicago</taxon>
    </lineage>
</organism>
<reference evidence="15" key="3">
    <citation type="submission" date="2015-04" db="UniProtKB">
        <authorList>
            <consortium name="EnsemblPlants"/>
        </authorList>
    </citation>
    <scope>IDENTIFICATION</scope>
    <source>
        <strain evidence="15">cv. Jemalong A17</strain>
    </source>
</reference>
<feature type="signal peptide" evidence="12">
    <location>
        <begin position="1"/>
        <end position="22"/>
    </location>
</feature>
<dbReference type="PROSITE" id="PS50011">
    <property type="entry name" value="PROTEIN_KINASE_DOM"/>
    <property type="match status" value="1"/>
</dbReference>
<evidence type="ECO:0000256" key="5">
    <source>
        <dbReference type="ARBA" id="ARBA00022737"/>
    </source>
</evidence>
<keyword evidence="6 11" id="KW-1133">Transmembrane helix</keyword>
<evidence type="ECO:0000256" key="1">
    <source>
        <dbReference type="ARBA" id="ARBA00004167"/>
    </source>
</evidence>
<reference evidence="14 16" key="2">
    <citation type="journal article" date="2014" name="BMC Genomics">
        <title>An improved genome release (version Mt4.0) for the model legume Medicago truncatula.</title>
        <authorList>
            <person name="Tang H."/>
            <person name="Krishnakumar V."/>
            <person name="Bidwell S."/>
            <person name="Rosen B."/>
            <person name="Chan A."/>
            <person name="Zhou S."/>
            <person name="Gentzbittel L."/>
            <person name="Childs K.L."/>
            <person name="Yandell M."/>
            <person name="Gundlach H."/>
            <person name="Mayer K.F."/>
            <person name="Schwartz D.C."/>
            <person name="Town C.D."/>
        </authorList>
    </citation>
    <scope>GENOME REANNOTATION</scope>
    <source>
        <strain evidence="15 16">cv. Jemalong A17</strain>
    </source>
</reference>
<dbReference type="Proteomes" id="UP000002051">
    <property type="component" value="Unassembled WGS sequence"/>
</dbReference>
<keyword evidence="3 11" id="KW-0812">Transmembrane</keyword>
<dbReference type="InterPro" id="IPR052422">
    <property type="entry name" value="Auxin_Ser/Thr_Kinase"/>
</dbReference>
<feature type="chain" id="PRO_5014573852" evidence="12">
    <location>
        <begin position="23"/>
        <end position="734"/>
    </location>
</feature>
<gene>
    <name evidence="14" type="ordered locus">MTR_7g082280</name>
</gene>
<evidence type="ECO:0000256" key="12">
    <source>
        <dbReference type="SAM" id="SignalP"/>
    </source>
</evidence>
<reference evidence="14 16" key="1">
    <citation type="journal article" date="2011" name="Nature">
        <title>The Medicago genome provides insight into the evolution of rhizobial symbioses.</title>
        <authorList>
            <person name="Young N.D."/>
            <person name="Debelle F."/>
            <person name="Oldroyd G.E."/>
            <person name="Geurts R."/>
            <person name="Cannon S.B."/>
            <person name="Udvardi M.K."/>
            <person name="Benedito V.A."/>
            <person name="Mayer K.F."/>
            <person name="Gouzy J."/>
            <person name="Schoof H."/>
            <person name="Van de Peer Y."/>
            <person name="Proost S."/>
            <person name="Cook D.R."/>
            <person name="Meyers B.C."/>
            <person name="Spannagl M."/>
            <person name="Cheung F."/>
            <person name="De Mita S."/>
            <person name="Krishnakumar V."/>
            <person name="Gundlach H."/>
            <person name="Zhou S."/>
            <person name="Mudge J."/>
            <person name="Bharti A.K."/>
            <person name="Murray J.D."/>
            <person name="Naoumkina M.A."/>
            <person name="Rosen B."/>
            <person name="Silverstein K.A."/>
            <person name="Tang H."/>
            <person name="Rombauts S."/>
            <person name="Zhao P.X."/>
            <person name="Zhou P."/>
            <person name="Barbe V."/>
            <person name="Bardou P."/>
            <person name="Bechner M."/>
            <person name="Bellec A."/>
            <person name="Berger A."/>
            <person name="Berges H."/>
            <person name="Bidwell S."/>
            <person name="Bisseling T."/>
            <person name="Choisne N."/>
            <person name="Couloux A."/>
            <person name="Denny R."/>
            <person name="Deshpande S."/>
            <person name="Dai X."/>
            <person name="Doyle J.J."/>
            <person name="Dudez A.M."/>
            <person name="Farmer A.D."/>
            <person name="Fouteau S."/>
            <person name="Franken C."/>
            <person name="Gibelin C."/>
            <person name="Gish J."/>
            <person name="Goldstein S."/>
            <person name="Gonzalez A.J."/>
            <person name="Green P.J."/>
            <person name="Hallab A."/>
            <person name="Hartog M."/>
            <person name="Hua A."/>
            <person name="Humphray S.J."/>
            <person name="Jeong D.H."/>
            <person name="Jing Y."/>
            <person name="Jocker A."/>
            <person name="Kenton S.M."/>
            <person name="Kim D.J."/>
            <person name="Klee K."/>
            <person name="Lai H."/>
            <person name="Lang C."/>
            <person name="Lin S."/>
            <person name="Macmil S.L."/>
            <person name="Magdelenat G."/>
            <person name="Matthews L."/>
            <person name="McCorrison J."/>
            <person name="Monaghan E.L."/>
            <person name="Mun J.H."/>
            <person name="Najar F.Z."/>
            <person name="Nicholson C."/>
            <person name="Noirot C."/>
            <person name="O'Bleness M."/>
            <person name="Paule C.R."/>
            <person name="Poulain J."/>
            <person name="Prion F."/>
            <person name="Qin B."/>
            <person name="Qu C."/>
            <person name="Retzel E.F."/>
            <person name="Riddle C."/>
            <person name="Sallet E."/>
            <person name="Samain S."/>
            <person name="Samson N."/>
            <person name="Sanders I."/>
            <person name="Saurat O."/>
            <person name="Scarpelli C."/>
            <person name="Schiex T."/>
            <person name="Segurens B."/>
            <person name="Severin A.J."/>
            <person name="Sherrier D.J."/>
            <person name="Shi R."/>
            <person name="Sims S."/>
            <person name="Singer S.R."/>
            <person name="Sinharoy S."/>
            <person name="Sterck L."/>
            <person name="Viollet A."/>
            <person name="Wang B.B."/>
            <person name="Wang K."/>
            <person name="Wang M."/>
            <person name="Wang X."/>
            <person name="Warfsmann J."/>
            <person name="Weissenbach J."/>
            <person name="White D.D."/>
            <person name="White J.D."/>
            <person name="Wiley G.B."/>
            <person name="Wincker P."/>
            <person name="Xing Y."/>
            <person name="Yang L."/>
            <person name="Yao Z."/>
            <person name="Ying F."/>
            <person name="Zhai J."/>
            <person name="Zhou L."/>
            <person name="Zuber A."/>
            <person name="Denarie J."/>
            <person name="Dixon R.A."/>
            <person name="May G.D."/>
            <person name="Schwartz D.C."/>
            <person name="Rogers J."/>
            <person name="Quetier F."/>
            <person name="Town C.D."/>
            <person name="Roe B.A."/>
        </authorList>
    </citation>
    <scope>NUCLEOTIDE SEQUENCE [LARGE SCALE GENOMIC DNA]</scope>
    <source>
        <strain evidence="14">A17</strain>
        <strain evidence="15 16">cv. Jemalong A17</strain>
    </source>
</reference>
<comment type="subcellular location">
    <subcellularLocation>
        <location evidence="1">Membrane</location>
        <topology evidence="1">Single-pass membrane protein</topology>
    </subcellularLocation>
</comment>
<dbReference type="EnsemblPlants" id="AES80569">
    <property type="protein sequence ID" value="AES80569"/>
    <property type="gene ID" value="MTR_7g082280"/>
</dbReference>
<dbReference type="SMART" id="SM00220">
    <property type="entry name" value="S_TKc"/>
    <property type="match status" value="1"/>
</dbReference>
<proteinExistence type="predicted"/>
<keyword evidence="16" id="KW-1185">Reference proteome</keyword>
<evidence type="ECO:0000256" key="7">
    <source>
        <dbReference type="ARBA" id="ARBA00023136"/>
    </source>
</evidence>
<keyword evidence="5" id="KW-0677">Repeat</keyword>
<dbReference type="InterPro" id="IPR032675">
    <property type="entry name" value="LRR_dom_sf"/>
</dbReference>
<dbReference type="PROSITE" id="PS00107">
    <property type="entry name" value="PROTEIN_KINASE_ATP"/>
    <property type="match status" value="1"/>
</dbReference>
<keyword evidence="9" id="KW-0325">Glycoprotein</keyword>
<dbReference type="InterPro" id="IPR013210">
    <property type="entry name" value="LRR_N_plant-typ"/>
</dbReference>
<evidence type="ECO:0000256" key="11">
    <source>
        <dbReference type="SAM" id="Phobius"/>
    </source>
</evidence>
<dbReference type="PaxDb" id="3880-AES80569"/>
<dbReference type="GO" id="GO:0004672">
    <property type="term" value="F:protein kinase activity"/>
    <property type="evidence" value="ECO:0007669"/>
    <property type="project" value="InterPro"/>
</dbReference>
<dbReference type="Pfam" id="PF08263">
    <property type="entry name" value="LRRNT_2"/>
    <property type="match status" value="1"/>
</dbReference>
<dbReference type="PANTHER" id="PTHR47986:SF10">
    <property type="entry name" value="RECEPTOR-LIKE KINASE TMK4"/>
    <property type="match status" value="1"/>
</dbReference>
<evidence type="ECO:0000256" key="6">
    <source>
        <dbReference type="ARBA" id="ARBA00022989"/>
    </source>
</evidence>
<dbReference type="AlphaFoldDB" id="G7KUB9"/>
<keyword evidence="14" id="KW-0418">Kinase</keyword>
<dbReference type="InterPro" id="IPR011009">
    <property type="entry name" value="Kinase-like_dom_sf"/>
</dbReference>
<keyword evidence="8" id="KW-0675">Receptor</keyword>
<dbReference type="InterPro" id="IPR001245">
    <property type="entry name" value="Ser-Thr/Tyr_kinase_cat_dom"/>
</dbReference>
<evidence type="ECO:0000259" key="13">
    <source>
        <dbReference type="PROSITE" id="PS50011"/>
    </source>
</evidence>
<dbReference type="GO" id="GO:0005524">
    <property type="term" value="F:ATP binding"/>
    <property type="evidence" value="ECO:0007669"/>
    <property type="project" value="UniProtKB-UniRule"/>
</dbReference>
<dbReference type="Gene3D" id="3.80.10.10">
    <property type="entry name" value="Ribonuclease Inhibitor"/>
    <property type="match status" value="1"/>
</dbReference>
<dbReference type="InterPro" id="IPR001611">
    <property type="entry name" value="Leu-rich_rpt"/>
</dbReference>
<evidence type="ECO:0000313" key="14">
    <source>
        <dbReference type="EMBL" id="AES80569.1"/>
    </source>
</evidence>
<name>G7KUB9_MEDTR</name>
<feature type="transmembrane region" description="Helical" evidence="11">
    <location>
        <begin position="399"/>
        <end position="419"/>
    </location>
</feature>
<keyword evidence="2" id="KW-0433">Leucine-rich repeat</keyword>
<keyword evidence="7 11" id="KW-0472">Membrane</keyword>
<sequence>MKISTHGYVLLSILLLIISITAIDINGDENADYNYMSKLLKALTPTPSNWSNNTHYCRWNGIVCDQSHRIRNITLPSSSLTGTLPSNLNSLSYLTHIDLHNNSLTGTLPDLCHLDSLETVHLGHNNFTEITTGCLTSSNIQTFNLSNNLNIRSWMFPRPHFEGCEYLQYLDLEATNMEGDIQLVEFGSFPDLHTFVVSHNNLTGTLPVSLGKSKVKYLRFNDQGEYSGFSGRIDVISSMSNLSQAWLQNNTFTGSIPNMSNCTHLFDLQLESNSLIGPIPEFHKGVKATWDGNNFCRSDAGPCDPQVTNLFEIFEAFEYPYFLSIKGNNACTGGYLGLGGIISPAFSNLTSLVKLTLLLDVSDNNLTEQVPKFPSKVKLNTTDNALLGLNMSRPTHRPVWIAGASVLSVGFVILVLIICKHKRYHILVYRWIFKKTIKSTDHSYGYSEVKRMTNSFRDRLGQGGYGMVYKANLPDGREVAVKVINESKGNREEFTNEVASISRTSHVNIVSLLGFCYENKRALIYEFMSRGSLDKFILKSGLPDAICSLDWNALYQIAIGIAQGLEYLHQGCNSRILHLDIKPQNIQGFLGTIGYIAPEVFSRTYGGVSHKSDVYSYGMLILEMIGGRKNYDTGGSCTSEMYFPDWIYKDLEQGNNNLVNYLENSEEENDMVRKITMVSLWCIQTNPSDRPSMSKVTEMLQGPLQSVPYPPKPFLYSPKIPSVQTSYVSSSNML</sequence>
<keyword evidence="14" id="KW-0808">Transferase</keyword>
<dbReference type="Pfam" id="PF07714">
    <property type="entry name" value="PK_Tyr_Ser-Thr"/>
    <property type="match status" value="1"/>
</dbReference>
<evidence type="ECO:0000256" key="3">
    <source>
        <dbReference type="ARBA" id="ARBA00022692"/>
    </source>
</evidence>
<dbReference type="EMBL" id="CM001223">
    <property type="protein sequence ID" value="AES80569.1"/>
    <property type="molecule type" value="Genomic_DNA"/>
</dbReference>
<feature type="binding site" evidence="10">
    <location>
        <position position="482"/>
    </location>
    <ligand>
        <name>ATP</name>
        <dbReference type="ChEBI" id="CHEBI:30616"/>
    </ligand>
</feature>
<evidence type="ECO:0000313" key="15">
    <source>
        <dbReference type="EnsemblPlants" id="AES80569"/>
    </source>
</evidence>
<dbReference type="Pfam" id="PF00069">
    <property type="entry name" value="Pkinase"/>
    <property type="match status" value="1"/>
</dbReference>
<dbReference type="InterPro" id="IPR000719">
    <property type="entry name" value="Prot_kinase_dom"/>
</dbReference>
<evidence type="ECO:0000256" key="8">
    <source>
        <dbReference type="ARBA" id="ARBA00023170"/>
    </source>
</evidence>
<evidence type="ECO:0000256" key="4">
    <source>
        <dbReference type="ARBA" id="ARBA00022729"/>
    </source>
</evidence>
<dbReference type="GO" id="GO:0016020">
    <property type="term" value="C:membrane"/>
    <property type="evidence" value="ECO:0007669"/>
    <property type="project" value="UniProtKB-SubCell"/>
</dbReference>
<dbReference type="Gene3D" id="3.30.200.20">
    <property type="entry name" value="Phosphorylase Kinase, domain 1"/>
    <property type="match status" value="1"/>
</dbReference>
<keyword evidence="10" id="KW-0067">ATP-binding</keyword>